<accession>A0ACB8FC54</accession>
<organism evidence="1 2">
    <name type="scientific">Sphaerodactylus townsendi</name>
    <dbReference type="NCBI Taxonomy" id="933632"/>
    <lineage>
        <taxon>Eukaryota</taxon>
        <taxon>Metazoa</taxon>
        <taxon>Chordata</taxon>
        <taxon>Craniata</taxon>
        <taxon>Vertebrata</taxon>
        <taxon>Euteleostomi</taxon>
        <taxon>Lepidosauria</taxon>
        <taxon>Squamata</taxon>
        <taxon>Bifurcata</taxon>
        <taxon>Gekkota</taxon>
        <taxon>Sphaerodactylidae</taxon>
        <taxon>Sphaerodactylus</taxon>
    </lineage>
</organism>
<protein>
    <submittedName>
        <fullName evidence="1">Uncharacterized protein</fullName>
    </submittedName>
</protein>
<dbReference type="Proteomes" id="UP000827872">
    <property type="component" value="Linkage Group LG09"/>
</dbReference>
<dbReference type="EMBL" id="CM037622">
    <property type="protein sequence ID" value="KAH8003013.1"/>
    <property type="molecule type" value="Genomic_DNA"/>
</dbReference>
<proteinExistence type="predicted"/>
<comment type="caution">
    <text evidence="1">The sequence shown here is derived from an EMBL/GenBank/DDBJ whole genome shotgun (WGS) entry which is preliminary data.</text>
</comment>
<sequence>MTPSRLLLWHGLGLAWFAYIARLTANIEALGAQAAATAGIDTYGGVWKFLTFLNLVLQAVLCGISFLVDVFTLMEKQRIAKFVVPFRDLLFGSLAFPVSMFVTSSFWILYLYDRKLVYPESLDAYIPVWMNHAMPRFAHHSLSITALNHGSSTGLGCKNISSSVRTSTKRNRVETLYEHCASHHVFVLPPVKLRGPFCTTPNEMF</sequence>
<keyword evidence="2" id="KW-1185">Reference proteome</keyword>
<evidence type="ECO:0000313" key="2">
    <source>
        <dbReference type="Proteomes" id="UP000827872"/>
    </source>
</evidence>
<gene>
    <name evidence="1" type="ORF">K3G42_008573</name>
</gene>
<name>A0ACB8FC54_9SAUR</name>
<evidence type="ECO:0000313" key="1">
    <source>
        <dbReference type="EMBL" id="KAH8003013.1"/>
    </source>
</evidence>
<reference evidence="1" key="1">
    <citation type="submission" date="2021-08" db="EMBL/GenBank/DDBJ databases">
        <title>The first chromosome-level gecko genome reveals the dynamic sex chromosomes of Neotropical dwarf geckos (Sphaerodactylidae: Sphaerodactylus).</title>
        <authorList>
            <person name="Pinto B.J."/>
            <person name="Keating S.E."/>
            <person name="Gamble T."/>
        </authorList>
    </citation>
    <scope>NUCLEOTIDE SEQUENCE</scope>
    <source>
        <strain evidence="1">TG3544</strain>
    </source>
</reference>